<dbReference type="Pfam" id="PF00583">
    <property type="entry name" value="Acetyltransf_1"/>
    <property type="match status" value="1"/>
</dbReference>
<dbReference type="PANTHER" id="PTHR43877:SF2">
    <property type="entry name" value="AMINOALKYLPHOSPHONATE N-ACETYLTRANSFERASE-RELATED"/>
    <property type="match status" value="1"/>
</dbReference>
<protein>
    <submittedName>
        <fullName evidence="4">GNAT superfamily N-acetyltransferase</fullName>
    </submittedName>
</protein>
<dbReference type="InterPro" id="IPR050832">
    <property type="entry name" value="Bact_Acetyltransf"/>
</dbReference>
<dbReference type="RefSeq" id="WP_179657913.1">
    <property type="nucleotide sequence ID" value="NZ_JACBZR010000001.1"/>
</dbReference>
<evidence type="ECO:0000313" key="4">
    <source>
        <dbReference type="EMBL" id="NYI77424.1"/>
    </source>
</evidence>
<reference evidence="4 5" key="1">
    <citation type="submission" date="2020-07" db="EMBL/GenBank/DDBJ databases">
        <title>Sequencing the genomes of 1000 actinobacteria strains.</title>
        <authorList>
            <person name="Klenk H.-P."/>
        </authorList>
    </citation>
    <scope>NUCLEOTIDE SEQUENCE [LARGE SCALE GENOMIC DNA]</scope>
    <source>
        <strain evidence="4 5">DSM 26487</strain>
    </source>
</reference>
<evidence type="ECO:0000256" key="1">
    <source>
        <dbReference type="ARBA" id="ARBA00022679"/>
    </source>
</evidence>
<dbReference type="EMBL" id="JACBZR010000001">
    <property type="protein sequence ID" value="NYI77424.1"/>
    <property type="molecule type" value="Genomic_DNA"/>
</dbReference>
<feature type="domain" description="N-acetyltransferase" evidence="3">
    <location>
        <begin position="3"/>
        <end position="178"/>
    </location>
</feature>
<proteinExistence type="predicted"/>
<accession>A0A7Z0DLD2</accession>
<dbReference type="GO" id="GO:0016747">
    <property type="term" value="F:acyltransferase activity, transferring groups other than amino-acyl groups"/>
    <property type="evidence" value="ECO:0007669"/>
    <property type="project" value="InterPro"/>
</dbReference>
<keyword evidence="2" id="KW-0012">Acyltransferase</keyword>
<evidence type="ECO:0000256" key="2">
    <source>
        <dbReference type="ARBA" id="ARBA00023315"/>
    </source>
</evidence>
<keyword evidence="5" id="KW-1185">Reference proteome</keyword>
<dbReference type="PROSITE" id="PS51186">
    <property type="entry name" value="GNAT"/>
    <property type="match status" value="1"/>
</dbReference>
<sequence>MTHVVRPRLEDDLPALAEALIEQQPLTRYPVRNPLPIPVSDFLHFGDAVDAWTATIEGTPVGHIATTMGHAGGNGDGELDRACAAAHGCDIEDLAWLSAFFVGSAARRTGLGRTLLRTAVDSIRESSGRPCLEVVPAFPAAMKLYESTGWTEVLRTRPDWLAGAPDSDGLDVVVMVLR</sequence>
<gene>
    <name evidence="4" type="ORF">BJ988_002072</name>
</gene>
<evidence type="ECO:0000313" key="5">
    <source>
        <dbReference type="Proteomes" id="UP000564496"/>
    </source>
</evidence>
<name>A0A7Z0DLD2_9ACTN</name>
<dbReference type="SUPFAM" id="SSF55729">
    <property type="entry name" value="Acyl-CoA N-acyltransferases (Nat)"/>
    <property type="match status" value="1"/>
</dbReference>
<comment type="caution">
    <text evidence="4">The sequence shown here is derived from an EMBL/GenBank/DDBJ whole genome shotgun (WGS) entry which is preliminary data.</text>
</comment>
<evidence type="ECO:0000259" key="3">
    <source>
        <dbReference type="PROSITE" id="PS51186"/>
    </source>
</evidence>
<dbReference type="PANTHER" id="PTHR43877">
    <property type="entry name" value="AMINOALKYLPHOSPHONATE N-ACETYLTRANSFERASE-RELATED-RELATED"/>
    <property type="match status" value="1"/>
</dbReference>
<dbReference type="InterPro" id="IPR000182">
    <property type="entry name" value="GNAT_dom"/>
</dbReference>
<dbReference type="InterPro" id="IPR016181">
    <property type="entry name" value="Acyl_CoA_acyltransferase"/>
</dbReference>
<organism evidence="4 5">
    <name type="scientific">Nocardioides panzhihuensis</name>
    <dbReference type="NCBI Taxonomy" id="860243"/>
    <lineage>
        <taxon>Bacteria</taxon>
        <taxon>Bacillati</taxon>
        <taxon>Actinomycetota</taxon>
        <taxon>Actinomycetes</taxon>
        <taxon>Propionibacteriales</taxon>
        <taxon>Nocardioidaceae</taxon>
        <taxon>Nocardioides</taxon>
    </lineage>
</organism>
<dbReference type="Proteomes" id="UP000564496">
    <property type="component" value="Unassembled WGS sequence"/>
</dbReference>
<dbReference type="CDD" id="cd04301">
    <property type="entry name" value="NAT_SF"/>
    <property type="match status" value="1"/>
</dbReference>
<keyword evidence="1 4" id="KW-0808">Transferase</keyword>
<dbReference type="AlphaFoldDB" id="A0A7Z0DLD2"/>
<dbReference type="Gene3D" id="3.40.630.30">
    <property type="match status" value="1"/>
</dbReference>